<reference evidence="3" key="1">
    <citation type="journal article" date="2017" name="Plant J.">
        <title>The pomegranate (Punica granatum L.) genome and the genomics of punicalagin biosynthesis.</title>
        <authorList>
            <person name="Qin G."/>
            <person name="Xu C."/>
            <person name="Ming R."/>
            <person name="Tang H."/>
            <person name="Guyot R."/>
            <person name="Kramer E.M."/>
            <person name="Hu Y."/>
            <person name="Yi X."/>
            <person name="Qi Y."/>
            <person name="Xu X."/>
            <person name="Gao Z."/>
            <person name="Pan H."/>
            <person name="Jian J."/>
            <person name="Tian Y."/>
            <person name="Yue Z."/>
            <person name="Xu Y."/>
        </authorList>
    </citation>
    <scope>NUCLEOTIDE SEQUENCE [LARGE SCALE GENOMIC DNA]</scope>
    <source>
        <strain evidence="3">cv. Dabenzi</strain>
    </source>
</reference>
<dbReference type="Proteomes" id="UP000197138">
    <property type="component" value="Unassembled WGS sequence"/>
</dbReference>
<feature type="domain" description="At2g24240-like C-terminal beta-propeller" evidence="1">
    <location>
        <begin position="5"/>
        <end position="70"/>
    </location>
</feature>
<dbReference type="AlphaFoldDB" id="A0A218XU93"/>
<dbReference type="InterPro" id="IPR057441">
    <property type="entry name" value="Beta_prop_At2g24240"/>
</dbReference>
<evidence type="ECO:0000313" key="2">
    <source>
        <dbReference type="EMBL" id="OWM88607.1"/>
    </source>
</evidence>
<dbReference type="Pfam" id="PF25279">
    <property type="entry name" value="Beta_prop_At2g24240"/>
    <property type="match status" value="1"/>
</dbReference>
<dbReference type="EMBL" id="MTKT01000790">
    <property type="protein sequence ID" value="OWM88607.1"/>
    <property type="molecule type" value="Genomic_DNA"/>
</dbReference>
<proteinExistence type="predicted"/>
<organism evidence="2 3">
    <name type="scientific">Punica granatum</name>
    <name type="common">Pomegranate</name>
    <dbReference type="NCBI Taxonomy" id="22663"/>
    <lineage>
        <taxon>Eukaryota</taxon>
        <taxon>Viridiplantae</taxon>
        <taxon>Streptophyta</taxon>
        <taxon>Embryophyta</taxon>
        <taxon>Tracheophyta</taxon>
        <taxon>Spermatophyta</taxon>
        <taxon>Magnoliopsida</taxon>
        <taxon>eudicotyledons</taxon>
        <taxon>Gunneridae</taxon>
        <taxon>Pentapetalae</taxon>
        <taxon>rosids</taxon>
        <taxon>malvids</taxon>
        <taxon>Myrtales</taxon>
        <taxon>Lythraceae</taxon>
        <taxon>Punica</taxon>
    </lineage>
</organism>
<protein>
    <recommendedName>
        <fullName evidence="1">At2g24240-like C-terminal beta-propeller domain-containing protein</fullName>
    </recommendedName>
</protein>
<accession>A0A218XU93</accession>
<comment type="caution">
    <text evidence="2">The sequence shown here is derived from an EMBL/GenBank/DDBJ whole genome shotgun (WGS) entry which is preliminary data.</text>
</comment>
<evidence type="ECO:0000313" key="3">
    <source>
        <dbReference type="Proteomes" id="UP000197138"/>
    </source>
</evidence>
<gene>
    <name evidence="2" type="ORF">CDL15_Pgr002374</name>
</gene>
<sequence>MTSPAPKGGILICASPIGGFCVAHCDTVHTYNDQNMEEQPPICFNKSCVYDVLWHDSQNIVISISKSIGKG</sequence>
<name>A0A218XU93_PUNGR</name>
<evidence type="ECO:0000259" key="1">
    <source>
        <dbReference type="Pfam" id="PF25279"/>
    </source>
</evidence>